<dbReference type="FunFam" id="1.10.940.10:FF:000006">
    <property type="entry name" value="16S rRNA (Cytosine(967)-C(5))-methyltransferase RsmB"/>
    <property type="match status" value="1"/>
</dbReference>
<comment type="catalytic activity">
    <reaction evidence="13">
        <text>cytidine(967) in 16S rRNA + S-adenosyl-L-methionine = 5-methylcytidine(967) in 16S rRNA + S-adenosyl-L-homocysteine + H(+)</text>
        <dbReference type="Rhea" id="RHEA:42748"/>
        <dbReference type="Rhea" id="RHEA-COMP:10219"/>
        <dbReference type="Rhea" id="RHEA-COMP:10220"/>
        <dbReference type="ChEBI" id="CHEBI:15378"/>
        <dbReference type="ChEBI" id="CHEBI:57856"/>
        <dbReference type="ChEBI" id="CHEBI:59789"/>
        <dbReference type="ChEBI" id="CHEBI:74483"/>
        <dbReference type="ChEBI" id="CHEBI:82748"/>
        <dbReference type="EC" id="2.1.1.176"/>
    </reaction>
</comment>
<dbReference type="EC" id="2.1.1.176" evidence="4"/>
<evidence type="ECO:0000313" key="21">
    <source>
        <dbReference type="EMBL" id="RXU89198.1"/>
    </source>
</evidence>
<dbReference type="Gene3D" id="3.40.50.150">
    <property type="entry name" value="Vaccinia Virus protein VP39"/>
    <property type="match status" value="1"/>
</dbReference>
<dbReference type="InterPro" id="IPR023267">
    <property type="entry name" value="RCMT"/>
</dbReference>
<evidence type="ECO:0000259" key="15">
    <source>
        <dbReference type="PROSITE" id="PS51686"/>
    </source>
</evidence>
<dbReference type="Pfam" id="PF22458">
    <property type="entry name" value="RsmF-B_ferredox"/>
    <property type="match status" value="1"/>
</dbReference>
<evidence type="ECO:0000256" key="4">
    <source>
        <dbReference type="ARBA" id="ARBA00012140"/>
    </source>
</evidence>
<dbReference type="PANTHER" id="PTHR22807">
    <property type="entry name" value="NOP2 YEAST -RELATED NOL1/NOP2/FMU SUN DOMAIN-CONTAINING"/>
    <property type="match status" value="1"/>
</dbReference>
<dbReference type="AlphaFoldDB" id="A0A132P646"/>
<dbReference type="PROSITE" id="PS51686">
    <property type="entry name" value="SAM_MT_RSMB_NOP"/>
    <property type="match status" value="1"/>
</dbReference>
<dbReference type="Pfam" id="PF01029">
    <property type="entry name" value="NusB"/>
    <property type="match status" value="1"/>
</dbReference>
<dbReference type="GO" id="GO:0006355">
    <property type="term" value="P:regulation of DNA-templated transcription"/>
    <property type="evidence" value="ECO:0007669"/>
    <property type="project" value="InterPro"/>
</dbReference>
<dbReference type="InterPro" id="IPR006027">
    <property type="entry name" value="NusB_RsmB_TIM44"/>
</dbReference>
<dbReference type="SUPFAM" id="SSF53335">
    <property type="entry name" value="S-adenosyl-L-methionine-dependent methyltransferases"/>
    <property type="match status" value="1"/>
</dbReference>
<dbReference type="Proteomes" id="UP000224303">
    <property type="component" value="Unassembled WGS sequence"/>
</dbReference>
<keyword evidence="9 14" id="KW-0949">S-adenosyl-L-methionine</keyword>
<evidence type="ECO:0000313" key="24">
    <source>
        <dbReference type="Proteomes" id="UP000224303"/>
    </source>
</evidence>
<keyword evidence="7 14" id="KW-0489">Methyltransferase</keyword>
<dbReference type="Proteomes" id="UP000194737">
    <property type="component" value="Unassembled WGS sequence"/>
</dbReference>
<gene>
    <name evidence="17" type="primary">rsmB</name>
    <name evidence="19" type="ORF">A5804_002681</name>
    <name evidence="16" type="ORF">AWT83_04555</name>
    <name evidence="20" type="ORF">CQR37_02565</name>
    <name evidence="21" type="ORF">CYQ77_06235</name>
    <name evidence="17" type="ORF">M3X98_03630</name>
    <name evidence="18" type="ORF">P6Z85_03185</name>
</gene>
<dbReference type="InterPro" id="IPR035926">
    <property type="entry name" value="NusB-like_sf"/>
</dbReference>
<feature type="binding site" evidence="14">
    <location>
        <begin position="265"/>
        <end position="271"/>
    </location>
    <ligand>
        <name>S-adenosyl-L-methionine</name>
        <dbReference type="ChEBI" id="CHEBI:59789"/>
    </ligand>
</feature>
<evidence type="ECO:0000256" key="14">
    <source>
        <dbReference type="PROSITE-ProRule" id="PRU01023"/>
    </source>
</evidence>
<dbReference type="Proteomes" id="UP001141166">
    <property type="component" value="Unassembled WGS sequence"/>
</dbReference>
<dbReference type="PATRIC" id="fig|1352.770.peg.314"/>
<dbReference type="PRINTS" id="PR02008">
    <property type="entry name" value="RCMTFAMILY"/>
</dbReference>
<organism evidence="16 22">
    <name type="scientific">Enterococcus faecium</name>
    <name type="common">Streptococcus faecium</name>
    <dbReference type="NCBI Taxonomy" id="1352"/>
    <lineage>
        <taxon>Bacteria</taxon>
        <taxon>Bacillati</taxon>
        <taxon>Bacillota</taxon>
        <taxon>Bacilli</taxon>
        <taxon>Lactobacillales</taxon>
        <taxon>Enterococcaceae</taxon>
        <taxon>Enterococcus</taxon>
    </lineage>
</organism>
<evidence type="ECO:0000256" key="3">
    <source>
        <dbReference type="ARBA" id="ARBA00007494"/>
    </source>
</evidence>
<keyword evidence="8 14" id="KW-0808">Transferase</keyword>
<dbReference type="SUPFAM" id="SSF48013">
    <property type="entry name" value="NusB-like"/>
    <property type="match status" value="1"/>
</dbReference>
<dbReference type="CDD" id="cd02440">
    <property type="entry name" value="AdoMet_MTases"/>
    <property type="match status" value="1"/>
</dbReference>
<accession>A0A132P646</accession>
<dbReference type="GO" id="GO:0005737">
    <property type="term" value="C:cytoplasm"/>
    <property type="evidence" value="ECO:0007669"/>
    <property type="project" value="UniProtKB-SubCell"/>
</dbReference>
<feature type="domain" description="SAM-dependent MTase RsmB/NOP-type" evidence="15">
    <location>
        <begin position="176"/>
        <end position="452"/>
    </location>
</feature>
<evidence type="ECO:0000256" key="13">
    <source>
        <dbReference type="ARBA" id="ARBA00047283"/>
    </source>
</evidence>
<evidence type="ECO:0000313" key="22">
    <source>
        <dbReference type="Proteomes" id="UP000070452"/>
    </source>
</evidence>
<reference evidence="19 23" key="2">
    <citation type="submission" date="2017-05" db="EMBL/GenBank/DDBJ databases">
        <title>The Genome Sequence of Enterococcus faecium 6F2_DIV0138.</title>
        <authorList>
            <consortium name="The Broad Institute Genomics Platform"/>
            <consortium name="The Broad Institute Genomic Center for Infectious Diseases"/>
            <person name="Earl A."/>
            <person name="Manson A."/>
            <person name="Schwartman J."/>
            <person name="Gilmore M."/>
            <person name="Abouelleil A."/>
            <person name="Cao P."/>
            <person name="Chapman S."/>
            <person name="Cusick C."/>
            <person name="Shea T."/>
            <person name="Young S."/>
            <person name="Neafsey D."/>
            <person name="Nusbaum C."/>
            <person name="Birren B."/>
        </authorList>
    </citation>
    <scope>NUCLEOTIDE SEQUENCE [LARGE SCALE GENOMIC DNA]</scope>
    <source>
        <strain evidence="19 23">6F2_DIV0138</strain>
    </source>
</reference>
<dbReference type="EMBL" id="NGLB01000002">
    <property type="protein sequence ID" value="OTN95670.1"/>
    <property type="molecule type" value="Genomic_DNA"/>
</dbReference>
<reference evidence="20 24" key="3">
    <citation type="submission" date="2017-10" db="EMBL/GenBank/DDBJ databases">
        <title>Draft genomes of the Enterococcus faecium isolated from human feces before and after Helicobacter pylori eradication therapy.</title>
        <authorList>
            <person name="Prianichniikov N.A."/>
            <person name="Glushchenko O.E."/>
            <person name="Malakhova M.V."/>
        </authorList>
    </citation>
    <scope>NUCLEOTIDE SEQUENCE [LARGE SCALE GENOMIC DNA]</scope>
    <source>
        <strain evidence="20 24">Hp_5-7</strain>
    </source>
</reference>
<reference evidence="21 25" key="4">
    <citation type="submission" date="2017-12" db="EMBL/GenBank/DDBJ databases">
        <title>A pool of 800 enterococci isolated from chicken carcass rinse samples from New Zealand.</title>
        <authorList>
            <person name="Zhang J."/>
            <person name="Rogers L."/>
            <person name="Midwinter A."/>
            <person name="French N."/>
        </authorList>
    </citation>
    <scope>NUCLEOTIDE SEQUENCE [LARGE SCALE GENOMIC DNA]</scope>
    <source>
        <strain evidence="21 25">EN697</strain>
    </source>
</reference>
<feature type="binding site" evidence="14">
    <location>
        <position position="291"/>
    </location>
    <ligand>
        <name>S-adenosyl-L-methionine</name>
        <dbReference type="ChEBI" id="CHEBI:59789"/>
    </ligand>
</feature>
<evidence type="ECO:0000256" key="8">
    <source>
        <dbReference type="ARBA" id="ARBA00022679"/>
    </source>
</evidence>
<dbReference type="InterPro" id="IPR054728">
    <property type="entry name" value="RsmB-like_ferredoxin"/>
</dbReference>
<evidence type="ECO:0000313" key="19">
    <source>
        <dbReference type="EMBL" id="OTN95670.1"/>
    </source>
</evidence>
<feature type="active site" description="Nucleophile" evidence="14">
    <location>
        <position position="391"/>
    </location>
</feature>
<dbReference type="InterPro" id="IPR004573">
    <property type="entry name" value="rRNA_ssu_MeTfrase_B"/>
</dbReference>
<dbReference type="EMBL" id="PJVH01000015">
    <property type="protein sequence ID" value="RXU89198.1"/>
    <property type="molecule type" value="Genomic_DNA"/>
</dbReference>
<evidence type="ECO:0000313" key="18">
    <source>
        <dbReference type="EMBL" id="MDT2369192.1"/>
    </source>
</evidence>
<evidence type="ECO:0000256" key="2">
    <source>
        <dbReference type="ARBA" id="ARBA00004496"/>
    </source>
</evidence>
<comment type="similarity">
    <text evidence="3 14">Belongs to the class I-like SAM-binding methyltransferase superfamily. RsmB/NOP family.</text>
</comment>
<keyword evidence="5" id="KW-0963">Cytoplasm</keyword>
<dbReference type="InterPro" id="IPR018314">
    <property type="entry name" value="RsmB/NOL1/NOP2-like_CS"/>
</dbReference>
<dbReference type="Proteomes" id="UP001260956">
    <property type="component" value="Unassembled WGS sequence"/>
</dbReference>
<evidence type="ECO:0000313" key="25">
    <source>
        <dbReference type="Proteomes" id="UP000289562"/>
    </source>
</evidence>
<dbReference type="EMBL" id="JAMWMK010000004">
    <property type="protein sequence ID" value="MDC4247145.1"/>
    <property type="molecule type" value="Genomic_DNA"/>
</dbReference>
<reference evidence="18" key="6">
    <citation type="submission" date="2023-03" db="EMBL/GenBank/DDBJ databases">
        <authorList>
            <person name="Shen W."/>
            <person name="Cai J."/>
        </authorList>
    </citation>
    <scope>NUCLEOTIDE SEQUENCE</scope>
    <source>
        <strain evidence="18">B1010-2</strain>
    </source>
</reference>
<dbReference type="PROSITE" id="PS01153">
    <property type="entry name" value="NOL1_NOP2_SUN"/>
    <property type="match status" value="1"/>
</dbReference>
<comment type="subcellular location">
    <subcellularLocation>
        <location evidence="2">Cytoplasm</location>
    </subcellularLocation>
</comment>
<dbReference type="RefSeq" id="WP_002298188.1">
    <property type="nucleotide sequence ID" value="NZ_AP019394.1"/>
</dbReference>
<dbReference type="PANTHER" id="PTHR22807:SF53">
    <property type="entry name" value="RIBOSOMAL RNA SMALL SUBUNIT METHYLTRANSFERASE B-RELATED"/>
    <property type="match status" value="1"/>
</dbReference>
<proteinExistence type="inferred from homology"/>
<dbReference type="EMBL" id="LRHK01000001">
    <property type="protein sequence ID" value="KWX17808.1"/>
    <property type="molecule type" value="Genomic_DNA"/>
</dbReference>
<evidence type="ECO:0000313" key="23">
    <source>
        <dbReference type="Proteomes" id="UP000194737"/>
    </source>
</evidence>
<dbReference type="NCBIfam" id="TIGR00563">
    <property type="entry name" value="rsmB"/>
    <property type="match status" value="1"/>
</dbReference>
<evidence type="ECO:0000256" key="10">
    <source>
        <dbReference type="ARBA" id="ARBA00022884"/>
    </source>
</evidence>
<comment type="caution">
    <text evidence="16">The sequence shown here is derived from an EMBL/GenBank/DDBJ whole genome shotgun (WGS) entry which is preliminary data.</text>
</comment>
<dbReference type="NCBIfam" id="NF011494">
    <property type="entry name" value="PRK14902.1"/>
    <property type="match status" value="1"/>
</dbReference>
<feature type="binding site" evidence="14">
    <location>
        <position position="338"/>
    </location>
    <ligand>
        <name>S-adenosyl-L-methionine</name>
        <dbReference type="ChEBI" id="CHEBI:59789"/>
    </ligand>
</feature>
<dbReference type="Proteomes" id="UP000070452">
    <property type="component" value="Unassembled WGS sequence"/>
</dbReference>
<dbReference type="InterPro" id="IPR029063">
    <property type="entry name" value="SAM-dependent_MTases_sf"/>
</dbReference>
<comment type="function">
    <text evidence="1">Specifically methylates the cytosine at position 967 (m5C967) of 16S rRNA.</text>
</comment>
<dbReference type="GO" id="GO:0008649">
    <property type="term" value="F:rRNA methyltransferase activity"/>
    <property type="evidence" value="ECO:0007669"/>
    <property type="project" value="InterPro"/>
</dbReference>
<feature type="binding site" evidence="14">
    <location>
        <position position="319"/>
    </location>
    <ligand>
        <name>S-adenosyl-L-methionine</name>
        <dbReference type="ChEBI" id="CHEBI:59789"/>
    </ligand>
</feature>
<reference evidence="16 22" key="1">
    <citation type="submission" date="2016-01" db="EMBL/GenBank/DDBJ databases">
        <title>Molecular Mechanisms for transfer of large genomic segments between Enterococcus faecium strains.</title>
        <authorList>
            <person name="Garcia-Solache M.A."/>
            <person name="Lebreton F."/>
            <person name="Mclaughlin R.E."/>
            <person name="Whiteaker J.D."/>
            <person name="Gilmore M.S."/>
            <person name="Rice L.B."/>
        </authorList>
    </citation>
    <scope>NUCLEOTIDE SEQUENCE [LARGE SCALE GENOMIC DNA]</scope>
    <source>
        <strain evidence="16 22">D344RRF x C68</strain>
    </source>
</reference>
<evidence type="ECO:0000256" key="1">
    <source>
        <dbReference type="ARBA" id="ARBA00002724"/>
    </source>
</evidence>
<keyword evidence="6" id="KW-0698">rRNA processing</keyword>
<dbReference type="EMBL" id="PCGC01000004">
    <property type="protein sequence ID" value="PHL22453.1"/>
    <property type="molecule type" value="Genomic_DNA"/>
</dbReference>
<dbReference type="Gene3D" id="1.10.940.10">
    <property type="entry name" value="NusB-like"/>
    <property type="match status" value="1"/>
</dbReference>
<evidence type="ECO:0000256" key="7">
    <source>
        <dbReference type="ARBA" id="ARBA00022603"/>
    </source>
</evidence>
<evidence type="ECO:0000256" key="6">
    <source>
        <dbReference type="ARBA" id="ARBA00022552"/>
    </source>
</evidence>
<dbReference type="GO" id="GO:0003723">
    <property type="term" value="F:RNA binding"/>
    <property type="evidence" value="ECO:0007669"/>
    <property type="project" value="UniProtKB-UniRule"/>
</dbReference>
<dbReference type="FunFam" id="3.40.50.150:FF:000022">
    <property type="entry name" value="Ribosomal RNA small subunit methyltransferase B"/>
    <property type="match status" value="1"/>
</dbReference>
<reference evidence="17" key="5">
    <citation type="submission" date="2022-05" db="EMBL/GenBank/DDBJ databases">
        <title>Draft genome sequences of Clostridium perfringens strains isolated from Peru.</title>
        <authorList>
            <person name="Hurtado R."/>
            <person name="Lima L."/>
            <person name="Sousa T."/>
            <person name="Jaiswal A.K."/>
            <person name="Tiwari S."/>
            <person name="Maturrano L."/>
            <person name="Brenig B."/>
            <person name="Azevedo V."/>
        </authorList>
    </citation>
    <scope>NUCLEOTIDE SEQUENCE</scope>
    <source>
        <strain evidence="17">CP4</strain>
    </source>
</reference>
<evidence type="ECO:0000256" key="9">
    <source>
        <dbReference type="ARBA" id="ARBA00022691"/>
    </source>
</evidence>
<evidence type="ECO:0000256" key="5">
    <source>
        <dbReference type="ARBA" id="ARBA00022490"/>
    </source>
</evidence>
<evidence type="ECO:0000313" key="20">
    <source>
        <dbReference type="EMBL" id="PHL22453.1"/>
    </source>
</evidence>
<dbReference type="Proteomes" id="UP000289562">
    <property type="component" value="Unassembled WGS sequence"/>
</dbReference>
<protein>
    <recommendedName>
        <fullName evidence="4">16S rRNA (cytosine(967)-C(5))-methyltransferase</fullName>
        <ecNumber evidence="4">2.1.1.176</ecNumber>
    </recommendedName>
    <alternativeName>
        <fullName evidence="11">16S rRNA m5C967 methyltransferase</fullName>
    </alternativeName>
    <alternativeName>
        <fullName evidence="12">rRNA (cytosine-C(5)-)-methyltransferase RsmB</fullName>
    </alternativeName>
</protein>
<keyword evidence="10 14" id="KW-0694">RNA-binding</keyword>
<evidence type="ECO:0000256" key="12">
    <source>
        <dbReference type="ARBA" id="ARBA00031088"/>
    </source>
</evidence>
<evidence type="ECO:0000313" key="17">
    <source>
        <dbReference type="EMBL" id="MDC4247145.1"/>
    </source>
</evidence>
<dbReference type="Pfam" id="PF01189">
    <property type="entry name" value="Methyltr_RsmB-F"/>
    <property type="match status" value="1"/>
</dbReference>
<dbReference type="SMR" id="A0A132P646"/>
<evidence type="ECO:0000256" key="11">
    <source>
        <dbReference type="ARBA" id="ARBA00030399"/>
    </source>
</evidence>
<dbReference type="EMBL" id="JARPTX010000007">
    <property type="protein sequence ID" value="MDT2369192.1"/>
    <property type="molecule type" value="Genomic_DNA"/>
</dbReference>
<dbReference type="InterPro" id="IPR049560">
    <property type="entry name" value="MeTrfase_RsmB-F_NOP2_cat"/>
</dbReference>
<sequence>MKKIPKKMKKSVRYMALLTLERVNKGGAYSNLLLNEMIKQSELNQKDVGLFTELIYGTISHQRLLEFYVAPLIAKAKKVDDWVKTLLYLSVYQLEFLDKVPAHAILNEAVEIAKVKGNPGTGKFVNGVLRNYQRQGAPDLQGIADPIERLSVKISLPLWMTKRLVDQIGYEETEKLGLSLYQPSHASARVDTRRLSRDQAITVLQEEEITAEKSQVSPYGIVAKKGHLASSSLFHDGVMTIQDESSMLVAPSMQIEPEHHVLDACAAPGGKTTHIASFLDPSCGGEVVALDVHEHKVKLIEDNAARLGVSSAVYAQKMDAREVSKQFEAEQFDRILVDAPCSGLGLLRRKPDIRYKKQPDELANLPKIQLEILESCAPALKSSGILTYSTCTILKEENQDVVSAFLERHPDFERIDVLTNPMLQSSIEEKMLTLYPHQFYTDGFFICCLRKK</sequence>
<dbReference type="InterPro" id="IPR001678">
    <property type="entry name" value="MeTrfase_RsmB-F_NOP2_dom"/>
</dbReference>
<name>A0A132P646_ENTFC</name>
<dbReference type="Gene3D" id="3.30.70.1170">
    <property type="entry name" value="Sun protein, domain 3"/>
    <property type="match status" value="1"/>
</dbReference>
<evidence type="ECO:0000313" key="16">
    <source>
        <dbReference type="EMBL" id="KWX17808.1"/>
    </source>
</evidence>